<dbReference type="Proteomes" id="UP000091979">
    <property type="component" value="Unassembled WGS sequence"/>
</dbReference>
<dbReference type="STRING" id="1560234.SP90_14480"/>
<dbReference type="Gene3D" id="3.10.450.50">
    <property type="match status" value="1"/>
</dbReference>
<proteinExistence type="predicted"/>
<evidence type="ECO:0000313" key="3">
    <source>
        <dbReference type="Proteomes" id="UP000091979"/>
    </source>
</evidence>
<feature type="domain" description="SnoaL-like" evidence="1">
    <location>
        <begin position="12"/>
        <end position="132"/>
    </location>
</feature>
<accession>A0A1B7X9X6</accession>
<organism evidence="2 3">
    <name type="scientific">Halodesulfovibrio spirochaetisodalis</name>
    <dbReference type="NCBI Taxonomy" id="1560234"/>
    <lineage>
        <taxon>Bacteria</taxon>
        <taxon>Pseudomonadati</taxon>
        <taxon>Thermodesulfobacteriota</taxon>
        <taxon>Desulfovibrionia</taxon>
        <taxon>Desulfovibrionales</taxon>
        <taxon>Desulfovibrionaceae</taxon>
        <taxon>Halodesulfovibrio</taxon>
    </lineage>
</organism>
<dbReference type="EMBL" id="JXMS01000031">
    <property type="protein sequence ID" value="OBQ46090.1"/>
    <property type="molecule type" value="Genomic_DNA"/>
</dbReference>
<keyword evidence="3" id="KW-1185">Reference proteome</keyword>
<comment type="caution">
    <text evidence="2">The sequence shown here is derived from an EMBL/GenBank/DDBJ whole genome shotgun (WGS) entry which is preliminary data.</text>
</comment>
<evidence type="ECO:0000313" key="2">
    <source>
        <dbReference type="EMBL" id="OBQ46090.1"/>
    </source>
</evidence>
<evidence type="ECO:0000259" key="1">
    <source>
        <dbReference type="Pfam" id="PF13577"/>
    </source>
</evidence>
<protein>
    <recommendedName>
        <fullName evidence="1">SnoaL-like domain-containing protein</fullName>
    </recommendedName>
</protein>
<gene>
    <name evidence="2" type="ORF">SP90_14480</name>
</gene>
<sequence>MLTYIERREKIDIALIETLVESMGVLPDLRLFTALEEQLDEEVVVDYTSLMGGEPHSAVPKDIVRRWKESLCGFDATRHQLKNIAIELKGQTAKVTADATATYFLHEHIWEGKGRYAFGCRFTAKGWKVNRLEFTFESEKGTRDILEKARELVDKKGKCNMHE</sequence>
<dbReference type="InterPro" id="IPR037401">
    <property type="entry name" value="SnoaL-like"/>
</dbReference>
<dbReference type="RefSeq" id="WP_066857812.1">
    <property type="nucleotide sequence ID" value="NZ_JXMS01000031.1"/>
</dbReference>
<name>A0A1B7X9X6_9BACT</name>
<dbReference type="AlphaFoldDB" id="A0A1B7X9X6"/>
<dbReference type="PATRIC" id="fig|1560234.3.peg.2171"/>
<dbReference type="OrthoDB" id="5464938at2"/>
<dbReference type="Pfam" id="PF13577">
    <property type="entry name" value="SnoaL_4"/>
    <property type="match status" value="1"/>
</dbReference>
<reference evidence="2 3" key="1">
    <citation type="submission" date="2015-01" db="EMBL/GenBank/DDBJ databases">
        <title>Desulfovibrio sp. JC271 draft genome sequence.</title>
        <authorList>
            <person name="Shivani Y."/>
            <person name="Subhash Y."/>
            <person name="Sasikala C."/>
            <person name="Ramana C.V."/>
        </authorList>
    </citation>
    <scope>NUCLEOTIDE SEQUENCE [LARGE SCALE GENOMIC DNA]</scope>
    <source>
        <strain evidence="2 3">JC271</strain>
    </source>
</reference>
<dbReference type="InterPro" id="IPR032710">
    <property type="entry name" value="NTF2-like_dom_sf"/>
</dbReference>
<dbReference type="SUPFAM" id="SSF54427">
    <property type="entry name" value="NTF2-like"/>
    <property type="match status" value="1"/>
</dbReference>